<gene>
    <name evidence="6" type="ORF">DNTS_014327</name>
</gene>
<organism evidence="6 7">
    <name type="scientific">Danionella cerebrum</name>
    <dbReference type="NCBI Taxonomy" id="2873325"/>
    <lineage>
        <taxon>Eukaryota</taxon>
        <taxon>Metazoa</taxon>
        <taxon>Chordata</taxon>
        <taxon>Craniata</taxon>
        <taxon>Vertebrata</taxon>
        <taxon>Euteleostomi</taxon>
        <taxon>Actinopterygii</taxon>
        <taxon>Neopterygii</taxon>
        <taxon>Teleostei</taxon>
        <taxon>Ostariophysi</taxon>
        <taxon>Cypriniformes</taxon>
        <taxon>Danionidae</taxon>
        <taxon>Danioninae</taxon>
        <taxon>Danionella</taxon>
    </lineage>
</organism>
<keyword evidence="7" id="KW-1185">Reference proteome</keyword>
<dbReference type="GO" id="GO:0005975">
    <property type="term" value="P:carbohydrate metabolic process"/>
    <property type="evidence" value="ECO:0007669"/>
    <property type="project" value="InterPro"/>
</dbReference>
<dbReference type="CDD" id="cd06565">
    <property type="entry name" value="GH20_GcnA-like"/>
    <property type="match status" value="1"/>
</dbReference>
<evidence type="ECO:0000256" key="2">
    <source>
        <dbReference type="ARBA" id="ARBA00006285"/>
    </source>
</evidence>
<dbReference type="Gene3D" id="3.30.710.10">
    <property type="entry name" value="Potassium Channel Kv1.1, Chain A"/>
    <property type="match status" value="1"/>
</dbReference>
<evidence type="ECO:0000256" key="1">
    <source>
        <dbReference type="ARBA" id="ARBA00001231"/>
    </source>
</evidence>
<comment type="caution">
    <text evidence="6">The sequence shown here is derived from an EMBL/GenBank/DDBJ whole genome shotgun (WGS) entry which is preliminary data.</text>
</comment>
<dbReference type="OrthoDB" id="10023921at2759"/>
<dbReference type="InterPro" id="IPR003131">
    <property type="entry name" value="T1-type_BTB"/>
</dbReference>
<dbReference type="AlphaFoldDB" id="A0A553RDF8"/>
<name>A0A553RDF8_9TELE</name>
<dbReference type="SUPFAM" id="SSF51445">
    <property type="entry name" value="(Trans)glycosidases"/>
    <property type="match status" value="1"/>
</dbReference>
<feature type="domain" description="BTB" evidence="5">
    <location>
        <begin position="633"/>
        <end position="735"/>
    </location>
</feature>
<dbReference type="Pfam" id="PF02214">
    <property type="entry name" value="BTB_2"/>
    <property type="match status" value="1"/>
</dbReference>
<protein>
    <recommendedName>
        <fullName evidence="3">beta-N-acetylhexosaminidase</fullName>
        <ecNumber evidence="3">3.2.1.52</ecNumber>
    </recommendedName>
</protein>
<evidence type="ECO:0000256" key="3">
    <source>
        <dbReference type="ARBA" id="ARBA00012663"/>
    </source>
</evidence>
<evidence type="ECO:0000256" key="4">
    <source>
        <dbReference type="ARBA" id="ARBA00022801"/>
    </source>
</evidence>
<evidence type="ECO:0000313" key="7">
    <source>
        <dbReference type="Proteomes" id="UP000316079"/>
    </source>
</evidence>
<dbReference type="EMBL" id="SRMA01024658">
    <property type="protein sequence ID" value="TRZ00229.1"/>
    <property type="molecule type" value="Genomic_DNA"/>
</dbReference>
<dbReference type="InterPro" id="IPR000210">
    <property type="entry name" value="BTB/POZ_dom"/>
</dbReference>
<dbReference type="Gene3D" id="6.10.140.750">
    <property type="match status" value="1"/>
</dbReference>
<dbReference type="CDD" id="cd18389">
    <property type="entry name" value="BTB_POZ_KCTD2"/>
    <property type="match status" value="1"/>
</dbReference>
<comment type="similarity">
    <text evidence="2">Belongs to the glycosyl hydrolase 20 family.</text>
</comment>
<dbReference type="SMART" id="SM00225">
    <property type="entry name" value="BTB"/>
    <property type="match status" value="1"/>
</dbReference>
<dbReference type="GO" id="GO:0004563">
    <property type="term" value="F:beta-N-acetylhexosaminidase activity"/>
    <property type="evidence" value="ECO:0007669"/>
    <property type="project" value="UniProtKB-EC"/>
</dbReference>
<dbReference type="Proteomes" id="UP000316079">
    <property type="component" value="Unassembled WGS sequence"/>
</dbReference>
<dbReference type="EC" id="3.2.1.52" evidence="3"/>
<dbReference type="Gene3D" id="3.30.70.2000">
    <property type="match status" value="1"/>
</dbReference>
<evidence type="ECO:0000313" key="6">
    <source>
        <dbReference type="EMBL" id="TRZ00229.1"/>
    </source>
</evidence>
<keyword evidence="4" id="KW-0378">Hydrolase</keyword>
<dbReference type="InterPro" id="IPR015883">
    <property type="entry name" value="Glyco_hydro_20_cat"/>
</dbReference>
<dbReference type="Pfam" id="PF00728">
    <property type="entry name" value="Glyco_hydro_20"/>
    <property type="match status" value="1"/>
</dbReference>
<dbReference type="InterPro" id="IPR017853">
    <property type="entry name" value="GH"/>
</dbReference>
<dbReference type="InterPro" id="IPR011333">
    <property type="entry name" value="SKP1/BTB/POZ_sf"/>
</dbReference>
<dbReference type="FunFam" id="3.30.70.2000:FF:000001">
    <property type="entry name" value="Potassium channel tetramerization domain-containing 17"/>
    <property type="match status" value="1"/>
</dbReference>
<evidence type="ECO:0000259" key="5">
    <source>
        <dbReference type="SMART" id="SM00225"/>
    </source>
</evidence>
<feature type="non-terminal residue" evidence="6">
    <location>
        <position position="1"/>
    </location>
</feature>
<dbReference type="GO" id="GO:0051260">
    <property type="term" value="P:protein homooligomerization"/>
    <property type="evidence" value="ECO:0007669"/>
    <property type="project" value="InterPro"/>
</dbReference>
<accession>A0A553RDF8</accession>
<dbReference type="InterPro" id="IPR038901">
    <property type="entry name" value="HEXDC-like"/>
</dbReference>
<sequence>PQLYVGKDIRWKRHKARSVRLAPPISSFFQSSHCVVNECTLPCVVWSSTGKHCAESADAAAVLCSCIKCRPPRGASRGITRSLRTCKRFVHLDLKGAPPKIGYLIELIHLFADLGANGLLIEYEDMFPYEGKLKILQSTSQPSYSCDEIETIQEAANTRGLEIIPLVQTFGHLEFVLKHEVFRDLREVEYCLGTLNPHKDRGVSLVQEMMQQVMKLHPESSFLHIGADEVYMLGESDESKQWLSIPGRSVHQLFLNHVIKVAKSLRESFPNLKLIIWDDMLRSMTPDTIKESGLVGIVQPMLWDYSPTLNVENTVALMELYNTAGMSHQWVASSFKGSTTVHTCVTSTQRHVENHLQYDHLSVLCELMPVSLPSLASCVQTLLHGSFTEEAQLKVVEKLGTVEVGDIVQGLRLSSRTSSSFAGVKLAESIVMLNSLLESSELRYLQNTMFVRGWFTPYHMKKKTINPLIAHQIKAQAKLLVDTVEVQVQEVKAEMCLLYSDSTVQEWMDQHVTPALEPLQRIIREIDGVLFEMGLYMVLDDQEVKHGTGSVLRENMAELHIEPTKTGIIEQNDHCEIRGPVSVRLPSPTLVIPPVRSGLSSPGVSCSRAVFGFPMKSNPTSPSSDASEKSGSRWVRLNVGGTYFVTTKQTLCRDPKSFLYRLCQEDPDLDSDKDETGAFLIDRDPTYFGPILNYLRHGKLIINKNLAEEGVLEEAEFYNIASLVRLVKERIRDNENRTSQGPVKHVYRVLQCQEEELTQMVSTMSDGWKFEQLISIGSSYNYGNEDQAEFLCVVSRELNNSTNGIVIEPTEKAKILQERGSRM</sequence>
<dbReference type="PANTHER" id="PTHR21040">
    <property type="entry name" value="BCDNA.GH04120"/>
    <property type="match status" value="1"/>
</dbReference>
<reference evidence="6 7" key="1">
    <citation type="journal article" date="2019" name="Sci. Data">
        <title>Hybrid genome assembly and annotation of Danionella translucida.</title>
        <authorList>
            <person name="Kadobianskyi M."/>
            <person name="Schulze L."/>
            <person name="Schuelke M."/>
            <person name="Judkewitz B."/>
        </authorList>
    </citation>
    <scope>NUCLEOTIDE SEQUENCE [LARGE SCALE GENOMIC DNA]</scope>
    <source>
        <strain evidence="6 7">Bolton</strain>
    </source>
</reference>
<dbReference type="SUPFAM" id="SSF54695">
    <property type="entry name" value="POZ domain"/>
    <property type="match status" value="1"/>
</dbReference>
<proteinExistence type="inferred from homology"/>
<comment type="catalytic activity">
    <reaction evidence="1">
        <text>Hydrolysis of terminal non-reducing N-acetyl-D-hexosamine residues in N-acetyl-beta-D-hexosaminides.</text>
        <dbReference type="EC" id="3.2.1.52"/>
    </reaction>
</comment>
<dbReference type="FunFam" id="3.30.710.10:FF:000005">
    <property type="entry name" value="Potassium channel tetramerization domain-containing 17"/>
    <property type="match status" value="1"/>
</dbReference>
<dbReference type="Gene3D" id="3.20.20.80">
    <property type="entry name" value="Glycosidases"/>
    <property type="match status" value="1"/>
</dbReference>
<dbReference type="PANTHER" id="PTHR21040:SF6">
    <property type="entry name" value="HEXOSAMINIDASE D"/>
    <property type="match status" value="1"/>
</dbReference>